<reference evidence="1 2" key="1">
    <citation type="submission" date="2018-01" db="EMBL/GenBank/DDBJ databases">
        <title>Deinococcus koreensis sp. nov., a radiation-resistant bacterium isolated from river water.</title>
        <authorList>
            <person name="Choi A."/>
        </authorList>
    </citation>
    <scope>NUCLEOTIDE SEQUENCE [LARGE SCALE GENOMIC DNA]</scope>
    <source>
        <strain evidence="1 2">SJW1-2</strain>
    </source>
</reference>
<organism evidence="1 2">
    <name type="scientific">Deinococcus koreensis</name>
    <dbReference type="NCBI Taxonomy" id="2054903"/>
    <lineage>
        <taxon>Bacteria</taxon>
        <taxon>Thermotogati</taxon>
        <taxon>Deinococcota</taxon>
        <taxon>Deinococci</taxon>
        <taxon>Deinococcales</taxon>
        <taxon>Deinococcaceae</taxon>
        <taxon>Deinococcus</taxon>
    </lineage>
</organism>
<dbReference type="AlphaFoldDB" id="A0A2K3UW14"/>
<gene>
    <name evidence="1" type="ORF">CVO96_04520</name>
</gene>
<keyword evidence="2" id="KW-1185">Reference proteome</keyword>
<evidence type="ECO:0008006" key="3">
    <source>
        <dbReference type="Google" id="ProtNLM"/>
    </source>
</evidence>
<evidence type="ECO:0000313" key="1">
    <source>
        <dbReference type="EMBL" id="PNY80727.1"/>
    </source>
</evidence>
<sequence length="78" mass="8979">MMEFNFGGYLRRQNLTTLELIRQVRGRGAPSTIYGLARRPIHKLDLEIIGRLLQGLSRLEGRKVILTDLLEPRPTDHP</sequence>
<name>A0A2K3UW14_9DEIO</name>
<protein>
    <recommendedName>
        <fullName evidence="3">XRE family transcriptional regulator</fullName>
    </recommendedName>
</protein>
<proteinExistence type="predicted"/>
<evidence type="ECO:0000313" key="2">
    <source>
        <dbReference type="Proteomes" id="UP000236379"/>
    </source>
</evidence>
<dbReference type="EMBL" id="PPPD01000001">
    <property type="protein sequence ID" value="PNY80727.1"/>
    <property type="molecule type" value="Genomic_DNA"/>
</dbReference>
<comment type="caution">
    <text evidence="1">The sequence shown here is derived from an EMBL/GenBank/DDBJ whole genome shotgun (WGS) entry which is preliminary data.</text>
</comment>
<accession>A0A2K3UW14</accession>
<dbReference type="Proteomes" id="UP000236379">
    <property type="component" value="Unassembled WGS sequence"/>
</dbReference>